<sequence>MASDAEALNAPFSKPTKKAIRKAYGKICSVCHREVITGHCAHLFTRAKDSQTQVFSPRSVGASEELTKLYLLGYSLIKCTTEALRRTQPYVDGSFLHEFRYEWRSDDQMNERLMLTCNALYEKNILRPNELPSTNDRNEDVLEGFGGSNQYWAAAAATQPPSRQSPVA</sequence>
<comment type="caution">
    <text evidence="1">The sequence shown here is derived from an EMBL/GenBank/DDBJ whole genome shotgun (WGS) entry which is preliminary data.</text>
</comment>
<organism evidence="1 2">
    <name type="scientific">Mycena maculata</name>
    <dbReference type="NCBI Taxonomy" id="230809"/>
    <lineage>
        <taxon>Eukaryota</taxon>
        <taxon>Fungi</taxon>
        <taxon>Dikarya</taxon>
        <taxon>Basidiomycota</taxon>
        <taxon>Agaricomycotina</taxon>
        <taxon>Agaricomycetes</taxon>
        <taxon>Agaricomycetidae</taxon>
        <taxon>Agaricales</taxon>
        <taxon>Marasmiineae</taxon>
        <taxon>Mycenaceae</taxon>
        <taxon>Mycena</taxon>
    </lineage>
</organism>
<proteinExistence type="predicted"/>
<keyword evidence="2" id="KW-1185">Reference proteome</keyword>
<name>A0AAD7NGU6_9AGAR</name>
<dbReference type="EMBL" id="JARJLG010000049">
    <property type="protein sequence ID" value="KAJ7760245.1"/>
    <property type="molecule type" value="Genomic_DNA"/>
</dbReference>
<evidence type="ECO:0000313" key="1">
    <source>
        <dbReference type="EMBL" id="KAJ7760245.1"/>
    </source>
</evidence>
<gene>
    <name evidence="1" type="ORF">DFH07DRAFT_771872</name>
</gene>
<accession>A0AAD7NGU6</accession>
<evidence type="ECO:0000313" key="2">
    <source>
        <dbReference type="Proteomes" id="UP001215280"/>
    </source>
</evidence>
<dbReference type="Proteomes" id="UP001215280">
    <property type="component" value="Unassembled WGS sequence"/>
</dbReference>
<reference evidence="1" key="1">
    <citation type="submission" date="2023-03" db="EMBL/GenBank/DDBJ databases">
        <title>Massive genome expansion in bonnet fungi (Mycena s.s.) driven by repeated elements and novel gene families across ecological guilds.</title>
        <authorList>
            <consortium name="Lawrence Berkeley National Laboratory"/>
            <person name="Harder C.B."/>
            <person name="Miyauchi S."/>
            <person name="Viragh M."/>
            <person name="Kuo A."/>
            <person name="Thoen E."/>
            <person name="Andreopoulos B."/>
            <person name="Lu D."/>
            <person name="Skrede I."/>
            <person name="Drula E."/>
            <person name="Henrissat B."/>
            <person name="Morin E."/>
            <person name="Kohler A."/>
            <person name="Barry K."/>
            <person name="LaButti K."/>
            <person name="Morin E."/>
            <person name="Salamov A."/>
            <person name="Lipzen A."/>
            <person name="Mereny Z."/>
            <person name="Hegedus B."/>
            <person name="Baldrian P."/>
            <person name="Stursova M."/>
            <person name="Weitz H."/>
            <person name="Taylor A."/>
            <person name="Grigoriev I.V."/>
            <person name="Nagy L.G."/>
            <person name="Martin F."/>
            <person name="Kauserud H."/>
        </authorList>
    </citation>
    <scope>NUCLEOTIDE SEQUENCE</scope>
    <source>
        <strain evidence="1">CBHHK188m</strain>
    </source>
</reference>
<protein>
    <submittedName>
        <fullName evidence="1">Uncharacterized protein</fullName>
    </submittedName>
</protein>
<dbReference type="AlphaFoldDB" id="A0AAD7NGU6"/>